<dbReference type="Gene3D" id="2.70.70.10">
    <property type="entry name" value="Glucose Permease (Domain IIA)"/>
    <property type="match status" value="1"/>
</dbReference>
<gene>
    <name evidence="3" type="ORF">BST96_05395</name>
</gene>
<reference evidence="3 4" key="1">
    <citation type="submission" date="2016-11" db="EMBL/GenBank/DDBJ databases">
        <title>Trade-off between light-utilization and light-protection in marine flavobacteria.</title>
        <authorList>
            <person name="Kumagai Y."/>
        </authorList>
    </citation>
    <scope>NUCLEOTIDE SEQUENCE [LARGE SCALE GENOMIC DNA]</scope>
    <source>
        <strain evidence="3 4">NBRC 107125</strain>
    </source>
</reference>
<feature type="coiled-coil region" evidence="1">
    <location>
        <begin position="35"/>
        <end position="111"/>
    </location>
</feature>
<proteinExistence type="predicted"/>
<evidence type="ECO:0000313" key="4">
    <source>
        <dbReference type="Proteomes" id="UP000193450"/>
    </source>
</evidence>
<evidence type="ECO:0000313" key="3">
    <source>
        <dbReference type="EMBL" id="ARN73604.1"/>
    </source>
</evidence>
<dbReference type="OrthoDB" id="9784703at2"/>
<dbReference type="GO" id="GO:0004222">
    <property type="term" value="F:metalloendopeptidase activity"/>
    <property type="evidence" value="ECO:0007669"/>
    <property type="project" value="TreeGrafter"/>
</dbReference>
<feature type="coiled-coil region" evidence="1">
    <location>
        <begin position="214"/>
        <end position="248"/>
    </location>
</feature>
<evidence type="ECO:0000259" key="2">
    <source>
        <dbReference type="Pfam" id="PF01551"/>
    </source>
</evidence>
<dbReference type="Gene3D" id="6.10.250.3150">
    <property type="match status" value="1"/>
</dbReference>
<dbReference type="FunFam" id="2.70.70.10:FF:000003">
    <property type="entry name" value="Murein hydrolase activator EnvC"/>
    <property type="match status" value="1"/>
</dbReference>
<dbReference type="InterPro" id="IPR011055">
    <property type="entry name" value="Dup_hybrid_motif"/>
</dbReference>
<dbReference type="PANTHER" id="PTHR21666:SF270">
    <property type="entry name" value="MUREIN HYDROLASE ACTIVATOR ENVC"/>
    <property type="match status" value="1"/>
</dbReference>
<dbReference type="InterPro" id="IPR016047">
    <property type="entry name" value="M23ase_b-sheet_dom"/>
</dbReference>
<organism evidence="3 4">
    <name type="scientific">Oceanicoccus sagamiensis</name>
    <dbReference type="NCBI Taxonomy" id="716816"/>
    <lineage>
        <taxon>Bacteria</taxon>
        <taxon>Pseudomonadati</taxon>
        <taxon>Pseudomonadota</taxon>
        <taxon>Gammaproteobacteria</taxon>
        <taxon>Cellvibrionales</taxon>
        <taxon>Spongiibacteraceae</taxon>
        <taxon>Oceanicoccus</taxon>
    </lineage>
</organism>
<protein>
    <submittedName>
        <fullName evidence="3">ATPase</fullName>
    </submittedName>
</protein>
<dbReference type="STRING" id="716816.BST96_05395"/>
<dbReference type="AlphaFoldDB" id="A0A1X9N937"/>
<dbReference type="CDD" id="cd12797">
    <property type="entry name" value="M23_peptidase"/>
    <property type="match status" value="1"/>
</dbReference>
<dbReference type="SUPFAM" id="SSF51261">
    <property type="entry name" value="Duplicated hybrid motif"/>
    <property type="match status" value="1"/>
</dbReference>
<sequence>MGERFTLGKKTVSLGFFLAIALALLPLHGAANNDETKTRQQIQQLNKEMAALRKLLSEFKGQRSDVQNSLQKSEVDIGSVQKKIRGIQQQLSQEQAELESLQVKRKALNTARRDQQKFIEQQVLAAYQVGQQKKIKVLLNQEQPDKISRALTYYDYFNQARSEQIENYINIISELNTIEPRIVEKTQTLSNAKAKLGKAHQSLLASKKARQKNLAKINSAIKNNDQRLKQASKNRSELERILAAVEQTLANISIPSDYSPFGKLKGKLPWPVSGKPSNRFGYKRNGTALRWQGLAIPATEGSKVEAIHSGRVVFADWLRGSGLLVIIDHGDGYMSLYAHNQSLLKETGDWVNPGDMIATVGNSGGQQRAGLYFEIRHNGKPTDPRRWCKRA</sequence>
<dbReference type="PANTHER" id="PTHR21666">
    <property type="entry name" value="PEPTIDASE-RELATED"/>
    <property type="match status" value="1"/>
</dbReference>
<dbReference type="KEGG" id="osg:BST96_05395"/>
<dbReference type="Proteomes" id="UP000193450">
    <property type="component" value="Chromosome"/>
</dbReference>
<dbReference type="InterPro" id="IPR050570">
    <property type="entry name" value="Cell_wall_metabolism_enzyme"/>
</dbReference>
<keyword evidence="1" id="KW-0175">Coiled coil</keyword>
<name>A0A1X9N937_9GAMM</name>
<dbReference type="RefSeq" id="WP_085757718.1">
    <property type="nucleotide sequence ID" value="NZ_CP019343.1"/>
</dbReference>
<dbReference type="Pfam" id="PF01551">
    <property type="entry name" value="Peptidase_M23"/>
    <property type="match status" value="1"/>
</dbReference>
<dbReference type="EMBL" id="CP019343">
    <property type="protein sequence ID" value="ARN73604.1"/>
    <property type="molecule type" value="Genomic_DNA"/>
</dbReference>
<evidence type="ECO:0000256" key="1">
    <source>
        <dbReference type="SAM" id="Coils"/>
    </source>
</evidence>
<accession>A0A1X9N937</accession>
<feature type="domain" description="M23ase beta-sheet core" evidence="2">
    <location>
        <begin position="291"/>
        <end position="384"/>
    </location>
</feature>
<keyword evidence="4" id="KW-1185">Reference proteome</keyword>